<keyword evidence="1" id="KW-0472">Membrane</keyword>
<feature type="transmembrane region" description="Helical" evidence="1">
    <location>
        <begin position="882"/>
        <end position="902"/>
    </location>
</feature>
<dbReference type="PANTHER" id="PTHR32063">
    <property type="match status" value="1"/>
</dbReference>
<feature type="transmembrane region" description="Helical" evidence="1">
    <location>
        <begin position="393"/>
        <end position="412"/>
    </location>
</feature>
<dbReference type="Gene3D" id="3.30.2090.10">
    <property type="entry name" value="Multidrug efflux transporter AcrB TolC docking domain, DN and DC subdomains"/>
    <property type="match status" value="2"/>
</dbReference>
<protein>
    <submittedName>
        <fullName evidence="3">Multidrug efflux pump subunit AcrB</fullName>
    </submittedName>
    <submittedName>
        <fullName evidence="2">Multidrug transporter AcrB</fullName>
    </submittedName>
</protein>
<comment type="caution">
    <text evidence="3">The sequence shown here is derived from an EMBL/GenBank/DDBJ whole genome shotgun (WGS) entry which is preliminary data.</text>
</comment>
<dbReference type="SUPFAM" id="SSF82714">
    <property type="entry name" value="Multidrug efflux transporter AcrB TolC docking domain, DN and DC subdomains"/>
    <property type="match status" value="2"/>
</dbReference>
<dbReference type="PANTHER" id="PTHR32063:SF18">
    <property type="entry name" value="CATION EFFLUX SYSTEM PROTEIN"/>
    <property type="match status" value="1"/>
</dbReference>
<dbReference type="Gene3D" id="3.30.70.1430">
    <property type="entry name" value="Multidrug efflux transporter AcrB pore domain"/>
    <property type="match status" value="2"/>
</dbReference>
<keyword evidence="1" id="KW-1133">Transmembrane helix</keyword>
<dbReference type="AlphaFoldDB" id="A0A2P8C9P9"/>
<feature type="transmembrane region" description="Helical" evidence="1">
    <location>
        <begin position="464"/>
        <end position="487"/>
    </location>
</feature>
<name>A0A2P8C9P9_9BACT</name>
<evidence type="ECO:0000313" key="4">
    <source>
        <dbReference type="Proteomes" id="UP000240621"/>
    </source>
</evidence>
<feature type="transmembrane region" description="Helical" evidence="1">
    <location>
        <begin position="361"/>
        <end position="381"/>
    </location>
</feature>
<feature type="transmembrane region" description="Helical" evidence="1">
    <location>
        <begin position="12"/>
        <end position="30"/>
    </location>
</feature>
<reference evidence="2 5" key="2">
    <citation type="submission" date="2019-10" db="EMBL/GenBank/DDBJ databases">
        <title>Prolixibacter strains distinguished by the presence of nitrate reductase genes were adept at nitrate-dependent anaerobic corrosion of metallic iron and carbon steel.</title>
        <authorList>
            <person name="Iino T."/>
            <person name="Shono N."/>
            <person name="Ito K."/>
            <person name="Nakamura R."/>
            <person name="Sueoka K."/>
            <person name="Harayama S."/>
            <person name="Ohkuma M."/>
        </authorList>
    </citation>
    <scope>NUCLEOTIDE SEQUENCE [LARGE SCALE GENOMIC DNA]</scope>
    <source>
        <strain evidence="2 5">MIC1-1</strain>
    </source>
</reference>
<evidence type="ECO:0000313" key="5">
    <source>
        <dbReference type="Proteomes" id="UP000396862"/>
    </source>
</evidence>
<evidence type="ECO:0000313" key="3">
    <source>
        <dbReference type="EMBL" id="PSK81674.1"/>
    </source>
</evidence>
<feature type="transmembrane region" description="Helical" evidence="1">
    <location>
        <begin position="520"/>
        <end position="541"/>
    </location>
</feature>
<sequence length="1046" mass="116248">MNLTESAFKNKPLVYFLLFVLIAGGAYSFFKMSKLEDPEIKVKQALVVTVYPGASAHEVELQVTDKLEKAIRSMGDIKSIDSRSLDNYSEIKVELKSTTKANELEEKWNILRRKVHDAQASLPSEAQQSIVVDDFGDVYGMFYAMTADGYSYEKMSDYADLVKREVQDIPGVSRVQIYGERNPCINVEFKENRMANLGVHPAEILNTLNSQNKTVYAGEFNAGSKRLRVAVNDTYKSIDDIKNLLIQGHESDQIRLKDVATVTRGYQEPYRQLMRYDGQKALGIAFSMEKGGNIISLGKKIDAKLAELQQSRIPAGISFHKVFFQPDKVEDAIKGFMVNLLESVLIVIVILMITMGLRSGILIGSGLIITILGSFLFLNFFNGTLQRVSLASLIVAMGMLVDNAIVIVDGILVDLQNGVKKSKALRNTAKKTALPLLGATLIAIIAFLPIFLSPDTSGEYVRDLFIVLAVSLLLSWVLALTHIPIIADKRFKKSKIKSNGKGAHEGKIYDFFRKTLNFLLYHRALTIGATAVLLLITGFSYRYVKQGFFPDLSYNQLYIEYRAHGGTRIEQVNSDLKSMEEYLMKQPEVTHVTTSLGGTPARYNLVRSIAQPSQNYGELIVDFTSPDVLKEKMDTLQKYLTAHYPQAYVRMKRYNLMYKEFPIEALFTGPDPAVLKKLAKKAEDIMKAEPTATLVTNNWEPETPYLKVDYYQPLARQAGLSRSDVSLALLAATDGLPVGNYHEGTHTLPIYLKSTNAEGKPVQKLDNIPVWSLTPTTGNISPQELRGLLTGQTTKADLLEKALGSKPLNQATKGISPQWEEPVVRRHNGERAIKAQCNNVPGHSPEEVRQNIKGKIEAIKLPEGYHLKWQGEYEASSESQKYLFMHLPMAIILMIGILIALFRDFKKPAIILLSLPLATIGIVSGMLLSGKEFGFVAIVGALGLIGMMIKNGVVLIEEIGLQIESGKDRYQAIIDSSASRLRPVMMASLTTILGMIPLLPDDMFGSLAVTIMAGLLVGTLITLIFIPVLYSLFFKIHHPKREASKK</sequence>
<feature type="transmembrane region" description="Helical" evidence="1">
    <location>
        <begin position="934"/>
        <end position="960"/>
    </location>
</feature>
<dbReference type="EMBL" id="PYGC01000008">
    <property type="protein sequence ID" value="PSK81674.1"/>
    <property type="molecule type" value="Genomic_DNA"/>
</dbReference>
<accession>A0A2P8C9P9</accession>
<dbReference type="GO" id="GO:0005886">
    <property type="term" value="C:plasma membrane"/>
    <property type="evidence" value="ECO:0007669"/>
    <property type="project" value="TreeGrafter"/>
</dbReference>
<dbReference type="Pfam" id="PF00873">
    <property type="entry name" value="ACR_tran"/>
    <property type="match status" value="1"/>
</dbReference>
<gene>
    <name evidence="3" type="ORF">CLV93_10872</name>
    <name evidence="2" type="ORF">JCM18694_14430</name>
</gene>
<dbReference type="RefSeq" id="WP_106542976.1">
    <property type="nucleotide sequence ID" value="NZ_BLAU01000001.1"/>
</dbReference>
<dbReference type="SUPFAM" id="SSF82693">
    <property type="entry name" value="Multidrug efflux transporter AcrB pore domain, PN1, PN2, PC1 and PC2 subdomains"/>
    <property type="match status" value="2"/>
</dbReference>
<dbReference type="GO" id="GO:0042910">
    <property type="term" value="F:xenobiotic transmembrane transporter activity"/>
    <property type="evidence" value="ECO:0007669"/>
    <property type="project" value="TreeGrafter"/>
</dbReference>
<feature type="transmembrane region" description="Helical" evidence="1">
    <location>
        <begin position="433"/>
        <end position="452"/>
    </location>
</feature>
<dbReference type="Gene3D" id="1.20.1640.10">
    <property type="entry name" value="Multidrug efflux transporter AcrB transmembrane domain"/>
    <property type="match status" value="2"/>
</dbReference>
<dbReference type="PRINTS" id="PR00702">
    <property type="entry name" value="ACRIFLAVINRP"/>
</dbReference>
<reference evidence="3 4" key="1">
    <citation type="submission" date="2018-03" db="EMBL/GenBank/DDBJ databases">
        <title>Genomic Encyclopedia of Archaeal and Bacterial Type Strains, Phase II (KMG-II): from individual species to whole genera.</title>
        <authorList>
            <person name="Goeker M."/>
        </authorList>
    </citation>
    <scope>NUCLEOTIDE SEQUENCE [LARGE SCALE GENOMIC DNA]</scope>
    <source>
        <strain evidence="3 4">DSM 27267</strain>
    </source>
</reference>
<dbReference type="Gene3D" id="3.30.70.1440">
    <property type="entry name" value="Multidrug efflux transporter AcrB pore domain"/>
    <property type="match status" value="1"/>
</dbReference>
<evidence type="ECO:0000256" key="1">
    <source>
        <dbReference type="SAM" id="Phobius"/>
    </source>
</evidence>
<dbReference type="InterPro" id="IPR027463">
    <property type="entry name" value="AcrB_DN_DC_subdom"/>
</dbReference>
<feature type="transmembrane region" description="Helical" evidence="1">
    <location>
        <begin position="1011"/>
        <end position="1036"/>
    </location>
</feature>
<organism evidence="3 4">
    <name type="scientific">Prolixibacter denitrificans</name>
    <dbReference type="NCBI Taxonomy" id="1541063"/>
    <lineage>
        <taxon>Bacteria</taxon>
        <taxon>Pseudomonadati</taxon>
        <taxon>Bacteroidota</taxon>
        <taxon>Bacteroidia</taxon>
        <taxon>Marinilabiliales</taxon>
        <taxon>Prolixibacteraceae</taxon>
        <taxon>Prolixibacter</taxon>
    </lineage>
</organism>
<dbReference type="Proteomes" id="UP000396862">
    <property type="component" value="Unassembled WGS sequence"/>
</dbReference>
<dbReference type="Gene3D" id="3.30.70.1320">
    <property type="entry name" value="Multidrug efflux transporter AcrB pore domain like"/>
    <property type="match status" value="1"/>
</dbReference>
<feature type="transmembrane region" description="Helical" evidence="1">
    <location>
        <begin position="336"/>
        <end position="354"/>
    </location>
</feature>
<evidence type="ECO:0000313" key="2">
    <source>
        <dbReference type="EMBL" id="GET21197.1"/>
    </source>
</evidence>
<dbReference type="EMBL" id="BLAU01000001">
    <property type="protein sequence ID" value="GET21197.1"/>
    <property type="molecule type" value="Genomic_DNA"/>
</dbReference>
<feature type="transmembrane region" description="Helical" evidence="1">
    <location>
        <begin position="909"/>
        <end position="928"/>
    </location>
</feature>
<proteinExistence type="predicted"/>
<keyword evidence="1" id="KW-0812">Transmembrane</keyword>
<feature type="transmembrane region" description="Helical" evidence="1">
    <location>
        <begin position="981"/>
        <end position="999"/>
    </location>
</feature>
<dbReference type="Proteomes" id="UP000240621">
    <property type="component" value="Unassembled WGS sequence"/>
</dbReference>
<keyword evidence="5" id="KW-1185">Reference proteome</keyword>
<dbReference type="OrthoDB" id="9798415at2"/>
<dbReference type="InterPro" id="IPR001036">
    <property type="entry name" value="Acrflvin-R"/>
</dbReference>
<dbReference type="SUPFAM" id="SSF82866">
    <property type="entry name" value="Multidrug efflux transporter AcrB transmembrane domain"/>
    <property type="match status" value="2"/>
</dbReference>